<comment type="caution">
    <text evidence="2">The sequence shown here is derived from an EMBL/GenBank/DDBJ whole genome shotgun (WGS) entry which is preliminary data.</text>
</comment>
<gene>
    <name evidence="2" type="ORF">RDB_LOCUS60305</name>
</gene>
<feature type="domain" description="Nudix hydrolase" evidence="1">
    <location>
        <begin position="78"/>
        <end position="216"/>
    </location>
</feature>
<dbReference type="SUPFAM" id="SSF55811">
    <property type="entry name" value="Nudix"/>
    <property type="match status" value="1"/>
</dbReference>
<name>A0A8H3BDV4_9AGAM</name>
<dbReference type="InterPro" id="IPR045121">
    <property type="entry name" value="CoAse"/>
</dbReference>
<dbReference type="EMBL" id="CAJMWY010001011">
    <property type="protein sequence ID" value="CAE6455312.1"/>
    <property type="molecule type" value="Genomic_DNA"/>
</dbReference>
<organism evidence="2 3">
    <name type="scientific">Rhizoctonia solani</name>
    <dbReference type="NCBI Taxonomy" id="456999"/>
    <lineage>
        <taxon>Eukaryota</taxon>
        <taxon>Fungi</taxon>
        <taxon>Dikarya</taxon>
        <taxon>Basidiomycota</taxon>
        <taxon>Agaricomycotina</taxon>
        <taxon>Agaricomycetes</taxon>
        <taxon>Cantharellales</taxon>
        <taxon>Ceratobasidiaceae</taxon>
        <taxon>Rhizoctonia</taxon>
    </lineage>
</organism>
<dbReference type="PROSITE" id="PS51462">
    <property type="entry name" value="NUDIX"/>
    <property type="match status" value="1"/>
</dbReference>
<dbReference type="PANTHER" id="PTHR12992:SF45">
    <property type="entry name" value="NUDIX HYDROLASE DOMAIN-CONTAINING PROTEIN"/>
    <property type="match status" value="1"/>
</dbReference>
<reference evidence="2" key="1">
    <citation type="submission" date="2021-01" db="EMBL/GenBank/DDBJ databases">
        <authorList>
            <person name="Kaushik A."/>
        </authorList>
    </citation>
    <scope>NUCLEOTIDE SEQUENCE</scope>
    <source>
        <strain evidence="2">AG4-RS23</strain>
    </source>
</reference>
<evidence type="ECO:0000313" key="2">
    <source>
        <dbReference type="EMBL" id="CAE6455312.1"/>
    </source>
</evidence>
<dbReference type="GO" id="GO:0010945">
    <property type="term" value="F:coenzyme A diphosphatase activity"/>
    <property type="evidence" value="ECO:0007669"/>
    <property type="project" value="InterPro"/>
</dbReference>
<sequence length="310" mass="35146">MGPSASMAGQWQDEMGHRLQIRSRRLFRAFDRVTYTKMFDLSLIDSLSSSQEELVIIRRLAGHKPALTAEDCIGFPANRRAAVLVLLFVRDGHIRVLLTTRSKSLRSHPGQVALPGGRCDPEDGSMVKTALREAHEEVGLPYDHPHIHILTTLAPFLSQFRLLVTPVIGWATSPEFIQELKANESEVDEIWDHPLEAVLSPELVRQPGILTRSLAEKNTEGWPYESDVYEPYDREWMRGTHYRMHRFRSVAVPVKGLTADILIHTAELAYNKQPPFSMRAEDQLDFNTSLKYVIEDLEADAAKKAAEQKP</sequence>
<evidence type="ECO:0000259" key="1">
    <source>
        <dbReference type="PROSITE" id="PS51462"/>
    </source>
</evidence>
<dbReference type="GO" id="GO:0015938">
    <property type="term" value="P:coenzyme A catabolic process"/>
    <property type="evidence" value="ECO:0007669"/>
    <property type="project" value="TreeGrafter"/>
</dbReference>
<dbReference type="InterPro" id="IPR000086">
    <property type="entry name" value="NUDIX_hydrolase_dom"/>
</dbReference>
<dbReference type="PANTHER" id="PTHR12992">
    <property type="entry name" value="NUDIX HYDROLASE"/>
    <property type="match status" value="1"/>
</dbReference>
<dbReference type="Pfam" id="PF00293">
    <property type="entry name" value="NUDIX"/>
    <property type="match status" value="1"/>
</dbReference>
<dbReference type="Gene3D" id="3.90.79.10">
    <property type="entry name" value="Nucleoside Triphosphate Pyrophosphohydrolase"/>
    <property type="match status" value="1"/>
</dbReference>
<dbReference type="AlphaFoldDB" id="A0A8H3BDV4"/>
<evidence type="ECO:0000313" key="3">
    <source>
        <dbReference type="Proteomes" id="UP000663861"/>
    </source>
</evidence>
<protein>
    <recommendedName>
        <fullName evidence="1">Nudix hydrolase domain-containing protein</fullName>
    </recommendedName>
</protein>
<dbReference type="Proteomes" id="UP000663861">
    <property type="component" value="Unassembled WGS sequence"/>
</dbReference>
<dbReference type="InterPro" id="IPR015797">
    <property type="entry name" value="NUDIX_hydrolase-like_dom_sf"/>
</dbReference>
<proteinExistence type="predicted"/>
<accession>A0A8H3BDV4</accession>
<dbReference type="CDD" id="cd03426">
    <property type="entry name" value="NUDIX_CoAse_Nudt7"/>
    <property type="match status" value="1"/>
</dbReference>